<dbReference type="InterPro" id="IPR006459">
    <property type="entry name" value="CASP/CASPL"/>
</dbReference>
<dbReference type="InterPro" id="IPR044173">
    <property type="entry name" value="CASPL"/>
</dbReference>
<dbReference type="EMBL" id="QPKB01000006">
    <property type="protein sequence ID" value="RWR86962.1"/>
    <property type="molecule type" value="Genomic_DNA"/>
</dbReference>
<evidence type="ECO:0000256" key="8">
    <source>
        <dbReference type="RuleBase" id="RU361233"/>
    </source>
</evidence>
<organism evidence="10 11">
    <name type="scientific">Cinnamomum micranthum f. kanehirae</name>
    <dbReference type="NCBI Taxonomy" id="337451"/>
    <lineage>
        <taxon>Eukaryota</taxon>
        <taxon>Viridiplantae</taxon>
        <taxon>Streptophyta</taxon>
        <taxon>Embryophyta</taxon>
        <taxon>Tracheophyta</taxon>
        <taxon>Spermatophyta</taxon>
        <taxon>Magnoliopsida</taxon>
        <taxon>Magnoliidae</taxon>
        <taxon>Laurales</taxon>
        <taxon>Lauraceae</taxon>
        <taxon>Cinnamomum</taxon>
    </lineage>
</organism>
<keyword evidence="6 8" id="KW-1133">Transmembrane helix</keyword>
<evidence type="ECO:0000256" key="2">
    <source>
        <dbReference type="ARBA" id="ARBA00007651"/>
    </source>
</evidence>
<sequence length="176" mass="18705">MATDLTGPGTSPSQRAKKSSGAGPVLLQLVLRTVAIASSLAASIIMATNKQRFDFAGIFHTVADYKTSPCFRFLVAGTAAAGVYSLISLPFVFVLHFQGSKPKKSFFMHLFDLMIMSLVLAATSAATGVAYVGKKGNTVAGWSPICGYVSQFCNKTELALLLSYISLLILFLILVV</sequence>
<feature type="transmembrane region" description="Helical" evidence="8">
    <location>
        <begin position="158"/>
        <end position="175"/>
    </location>
</feature>
<accession>A0A443P867</accession>
<keyword evidence="11" id="KW-1185">Reference proteome</keyword>
<feature type="transmembrane region" description="Helical" evidence="8">
    <location>
        <begin position="73"/>
        <end position="95"/>
    </location>
</feature>
<reference evidence="10 11" key="1">
    <citation type="journal article" date="2019" name="Nat. Plants">
        <title>Stout camphor tree genome fills gaps in understanding of flowering plant genome evolution.</title>
        <authorList>
            <person name="Chaw S.M."/>
            <person name="Liu Y.C."/>
            <person name="Wu Y.W."/>
            <person name="Wang H.Y."/>
            <person name="Lin C.I."/>
            <person name="Wu C.S."/>
            <person name="Ke H.M."/>
            <person name="Chang L.Y."/>
            <person name="Hsu C.Y."/>
            <person name="Yang H.T."/>
            <person name="Sudianto E."/>
            <person name="Hsu M.H."/>
            <person name="Wu K.P."/>
            <person name="Wang L.N."/>
            <person name="Leebens-Mack J.H."/>
            <person name="Tsai I.J."/>
        </authorList>
    </citation>
    <scope>NUCLEOTIDE SEQUENCE [LARGE SCALE GENOMIC DNA]</scope>
    <source>
        <strain evidence="11">cv. Chaw 1501</strain>
        <tissue evidence="10">Young leaves</tissue>
    </source>
</reference>
<evidence type="ECO:0000313" key="10">
    <source>
        <dbReference type="EMBL" id="RWR86962.1"/>
    </source>
</evidence>
<evidence type="ECO:0000256" key="1">
    <source>
        <dbReference type="ARBA" id="ARBA00004651"/>
    </source>
</evidence>
<dbReference type="Proteomes" id="UP000283530">
    <property type="component" value="Unassembled WGS sequence"/>
</dbReference>
<comment type="subunit">
    <text evidence="3 8">Homodimer and heterodimers.</text>
</comment>
<evidence type="ECO:0000259" key="9">
    <source>
        <dbReference type="Pfam" id="PF04535"/>
    </source>
</evidence>
<proteinExistence type="inferred from homology"/>
<gene>
    <name evidence="10" type="ORF">CKAN_01588700</name>
</gene>
<evidence type="ECO:0000256" key="7">
    <source>
        <dbReference type="ARBA" id="ARBA00023136"/>
    </source>
</evidence>
<protein>
    <recommendedName>
        <fullName evidence="8">CASP-like protein</fullName>
    </recommendedName>
</protein>
<dbReference type="Pfam" id="PF04535">
    <property type="entry name" value="CASP_dom"/>
    <property type="match status" value="1"/>
</dbReference>
<dbReference type="InterPro" id="IPR006702">
    <property type="entry name" value="CASP_dom"/>
</dbReference>
<evidence type="ECO:0000313" key="11">
    <source>
        <dbReference type="Proteomes" id="UP000283530"/>
    </source>
</evidence>
<evidence type="ECO:0000256" key="4">
    <source>
        <dbReference type="ARBA" id="ARBA00022475"/>
    </source>
</evidence>
<dbReference type="NCBIfam" id="TIGR01569">
    <property type="entry name" value="A_tha_TIGR01569"/>
    <property type="match status" value="1"/>
</dbReference>
<comment type="caution">
    <text evidence="10">The sequence shown here is derived from an EMBL/GenBank/DDBJ whole genome shotgun (WGS) entry which is preliminary data.</text>
</comment>
<evidence type="ECO:0000256" key="3">
    <source>
        <dbReference type="ARBA" id="ARBA00011489"/>
    </source>
</evidence>
<evidence type="ECO:0000256" key="5">
    <source>
        <dbReference type="ARBA" id="ARBA00022692"/>
    </source>
</evidence>
<feature type="transmembrane region" description="Helical" evidence="8">
    <location>
        <begin position="25"/>
        <end position="47"/>
    </location>
</feature>
<feature type="transmembrane region" description="Helical" evidence="8">
    <location>
        <begin position="107"/>
        <end position="132"/>
    </location>
</feature>
<comment type="subcellular location">
    <subcellularLocation>
        <location evidence="1 8">Cell membrane</location>
        <topology evidence="1 8">Multi-pass membrane protein</topology>
    </subcellularLocation>
</comment>
<feature type="domain" description="Casparian strip membrane protein" evidence="9">
    <location>
        <begin position="26"/>
        <end position="168"/>
    </location>
</feature>
<keyword evidence="4 8" id="KW-1003">Cell membrane</keyword>
<dbReference type="PANTHER" id="PTHR36488">
    <property type="entry name" value="CASP-LIKE PROTEIN 1U1"/>
    <property type="match status" value="1"/>
</dbReference>
<dbReference type="AlphaFoldDB" id="A0A443P867"/>
<evidence type="ECO:0000256" key="6">
    <source>
        <dbReference type="ARBA" id="ARBA00022989"/>
    </source>
</evidence>
<keyword evidence="7 8" id="KW-0472">Membrane</keyword>
<comment type="similarity">
    <text evidence="2 8">Belongs to the Casparian strip membrane proteins (CASP) family.</text>
</comment>
<dbReference type="GO" id="GO:0005886">
    <property type="term" value="C:plasma membrane"/>
    <property type="evidence" value="ECO:0007669"/>
    <property type="project" value="UniProtKB-SubCell"/>
</dbReference>
<keyword evidence="5 8" id="KW-0812">Transmembrane</keyword>
<dbReference type="OrthoDB" id="1904499at2759"/>
<dbReference type="PANTHER" id="PTHR36488:SF8">
    <property type="entry name" value="CASP-LIKE PROTEIN 1U1"/>
    <property type="match status" value="1"/>
</dbReference>
<name>A0A443P867_9MAGN</name>